<dbReference type="InterPro" id="IPR058594">
    <property type="entry name" value="PB1-like_dom_pln"/>
</dbReference>
<feature type="compositionally biased region" description="Basic and acidic residues" evidence="1">
    <location>
        <begin position="178"/>
        <end position="187"/>
    </location>
</feature>
<dbReference type="Pfam" id="PF26130">
    <property type="entry name" value="PB1-like"/>
    <property type="match status" value="1"/>
</dbReference>
<protein>
    <recommendedName>
        <fullName evidence="2">PB1-like domain-containing protein</fullName>
    </recommendedName>
</protein>
<dbReference type="Gramene" id="rna9200">
    <property type="protein sequence ID" value="RHN73396.1"/>
    <property type="gene ID" value="gene9200"/>
</dbReference>
<accession>A0A396J5J5</accession>
<evidence type="ECO:0000256" key="1">
    <source>
        <dbReference type="SAM" id="MobiDB-lite"/>
    </source>
</evidence>
<feature type="region of interest" description="Disordered" evidence="1">
    <location>
        <begin position="125"/>
        <end position="187"/>
    </location>
</feature>
<name>A0A396J5J5_MEDTR</name>
<evidence type="ECO:0000259" key="2">
    <source>
        <dbReference type="Pfam" id="PF26130"/>
    </source>
</evidence>
<proteinExistence type="predicted"/>
<dbReference type="AlphaFoldDB" id="A0A396J5J5"/>
<dbReference type="Proteomes" id="UP000265566">
    <property type="component" value="Chromosome 2"/>
</dbReference>
<organism evidence="3">
    <name type="scientific">Medicago truncatula</name>
    <name type="common">Barrel medic</name>
    <name type="synonym">Medicago tribuloides</name>
    <dbReference type="NCBI Taxonomy" id="3880"/>
    <lineage>
        <taxon>Eukaryota</taxon>
        <taxon>Viridiplantae</taxon>
        <taxon>Streptophyta</taxon>
        <taxon>Embryophyta</taxon>
        <taxon>Tracheophyta</taxon>
        <taxon>Spermatophyta</taxon>
        <taxon>Magnoliopsida</taxon>
        <taxon>eudicotyledons</taxon>
        <taxon>Gunneridae</taxon>
        <taxon>Pentapetalae</taxon>
        <taxon>rosids</taxon>
        <taxon>fabids</taxon>
        <taxon>Fabales</taxon>
        <taxon>Fabaceae</taxon>
        <taxon>Papilionoideae</taxon>
        <taxon>50 kb inversion clade</taxon>
        <taxon>NPAAA clade</taxon>
        <taxon>Hologalegina</taxon>
        <taxon>IRL clade</taxon>
        <taxon>Trifolieae</taxon>
        <taxon>Medicago</taxon>
    </lineage>
</organism>
<sequence length="187" mass="20659">MDQIFECVVHHAVDFSCFMDPDYEGPVETLDCDPDFFSYFALLSTLKSCGYVSFKSLWYHDLVIEDEFIPLNSDSGCIRMQSIALQYDRVHLYVVHPMSQPDVVALDPLIEYPCMAPPVPPISPVVNETNEGPTDVGPTAEDKNAESGVSGPNCGVNEDGPELDLNDLGPMLDENDLFGEHENGPEV</sequence>
<dbReference type="EMBL" id="PSQE01000002">
    <property type="protein sequence ID" value="RHN73396.1"/>
    <property type="molecule type" value="Genomic_DNA"/>
</dbReference>
<gene>
    <name evidence="3" type="ORF">MtrunA17_Chr2g0297981</name>
</gene>
<reference evidence="3" key="1">
    <citation type="journal article" date="2018" name="Nat. Plants">
        <title>Whole-genome landscape of Medicago truncatula symbiotic genes.</title>
        <authorList>
            <person name="Pecrix Y."/>
            <person name="Gamas P."/>
            <person name="Carrere S."/>
        </authorList>
    </citation>
    <scope>NUCLEOTIDE SEQUENCE</scope>
    <source>
        <tissue evidence="3">Leaves</tissue>
    </source>
</reference>
<comment type="caution">
    <text evidence="3">The sequence shown here is derived from an EMBL/GenBank/DDBJ whole genome shotgun (WGS) entry which is preliminary data.</text>
</comment>
<feature type="domain" description="PB1-like" evidence="2">
    <location>
        <begin position="1"/>
        <end position="96"/>
    </location>
</feature>
<evidence type="ECO:0000313" key="3">
    <source>
        <dbReference type="EMBL" id="RHN73396.1"/>
    </source>
</evidence>